<dbReference type="Gene3D" id="1.10.287.1060">
    <property type="entry name" value="ESAT-6-like"/>
    <property type="match status" value="1"/>
</dbReference>
<sequence>MSIDTRVDGNPESIRGAATWLRATLAPAVSAGVDDLYRARTTAQAGWEGTAGEGFASRAGSSAAKAEELSEAVTRYAQEFDNAAAELQRTQDRMREIRQAASTAGLRVSGDAIEEPGPAPANPGSPPTGSAATTVAIESYNLAVAAVDRHADLVRAYEAAQRDTSAARELWAFTLQTLANVWSDITGKWFFIVADLVNGAAGYLADRHVVALAEQSKFLAKEADKFLELARTAPAGSPASVVYRDLDLSRVLREGADEAAASAIKSEASAGRIGLRVGGALSAAGVAYDIYNGKPVEQAVVSGAGGFGASLAAGALAGAAIGSTVPGLGTAVGAVVGVGAGLFTSGAIDSLYQNGGDVSDAIGAGVDAIGDAGAAVGGLAKGAWNAIF</sequence>
<comment type="caution">
    <text evidence="3">The sequence shown here is derived from an EMBL/GenBank/DDBJ whole genome shotgun (WGS) entry which is preliminary data.</text>
</comment>
<name>A0A3S3AEF1_9NOCA</name>
<accession>A0A3S3AEF1</accession>
<keyword evidence="1" id="KW-0175">Coiled coil</keyword>
<evidence type="ECO:0000256" key="2">
    <source>
        <dbReference type="SAM" id="MobiDB-lite"/>
    </source>
</evidence>
<dbReference type="AlphaFoldDB" id="A0A3S3AEF1"/>
<feature type="region of interest" description="Disordered" evidence="2">
    <location>
        <begin position="110"/>
        <end position="131"/>
    </location>
</feature>
<keyword evidence="4" id="KW-1185">Reference proteome</keyword>
<protein>
    <recommendedName>
        <fullName evidence="5">WXG100 family type VII secretion target</fullName>
    </recommendedName>
</protein>
<dbReference type="SUPFAM" id="SSF140453">
    <property type="entry name" value="EsxAB dimer-like"/>
    <property type="match status" value="1"/>
</dbReference>
<feature type="coiled-coil region" evidence="1">
    <location>
        <begin position="66"/>
        <end position="100"/>
    </location>
</feature>
<dbReference type="EMBL" id="RKLP01000009">
    <property type="protein sequence ID" value="RVW08234.1"/>
    <property type="molecule type" value="Genomic_DNA"/>
</dbReference>
<feature type="compositionally biased region" description="Pro residues" evidence="2">
    <location>
        <begin position="117"/>
        <end position="126"/>
    </location>
</feature>
<proteinExistence type="predicted"/>
<dbReference type="Proteomes" id="UP000286208">
    <property type="component" value="Unassembled WGS sequence"/>
</dbReference>
<gene>
    <name evidence="3" type="ORF">EGT67_17675</name>
</gene>
<dbReference type="OrthoDB" id="3296722at2"/>
<evidence type="ECO:0000313" key="3">
    <source>
        <dbReference type="EMBL" id="RVW08234.1"/>
    </source>
</evidence>
<evidence type="ECO:0000313" key="4">
    <source>
        <dbReference type="Proteomes" id="UP000286208"/>
    </source>
</evidence>
<reference evidence="3 4" key="1">
    <citation type="submission" date="2018-11" db="EMBL/GenBank/DDBJ databases">
        <title>Rhodococcus spongicola sp. nov. and Rhodococcus xishaensis sp. nov. from marine sponges.</title>
        <authorList>
            <person name="Li L."/>
            <person name="Lin H.W."/>
        </authorList>
    </citation>
    <scope>NUCLEOTIDE SEQUENCE [LARGE SCALE GENOMIC DNA]</scope>
    <source>
        <strain evidence="3 4">CCTCC AB2014297</strain>
    </source>
</reference>
<evidence type="ECO:0000256" key="1">
    <source>
        <dbReference type="SAM" id="Coils"/>
    </source>
</evidence>
<organism evidence="3 4">
    <name type="scientific">Prescottella agglutinans</name>
    <dbReference type="NCBI Taxonomy" id="1644129"/>
    <lineage>
        <taxon>Bacteria</taxon>
        <taxon>Bacillati</taxon>
        <taxon>Actinomycetota</taxon>
        <taxon>Actinomycetes</taxon>
        <taxon>Mycobacteriales</taxon>
        <taxon>Nocardiaceae</taxon>
        <taxon>Prescottella</taxon>
    </lineage>
</organism>
<dbReference type="RefSeq" id="WP_127917395.1">
    <property type="nucleotide sequence ID" value="NZ_RKLP01000009.1"/>
</dbReference>
<dbReference type="InterPro" id="IPR036689">
    <property type="entry name" value="ESAT-6-like_sf"/>
</dbReference>
<evidence type="ECO:0008006" key="5">
    <source>
        <dbReference type="Google" id="ProtNLM"/>
    </source>
</evidence>